<feature type="transmembrane region" description="Helical" evidence="1">
    <location>
        <begin position="207"/>
        <end position="226"/>
    </location>
</feature>
<sequence length="443" mass="46411">MRVLGIELRRTSALVVGVLVALVMLGLLWWLPPANKNSTGWTRQFSTMAEWTRYLLIFTWPLTFGAGAVLGLRDRRSGVLELFSSTPLPRGRRVARTLLALGAPLVLAYAAVVAVGVVGVSSRTDYLSWGWVPVVLVGALSLVAAAWLGMGIGRLLPSPLTPPLVAVGAMALMVFAELAGTGGHPFALLRPVTAAPESVFTRVSDSVTAGQAAWFVGLAATGVLLVAARRWWLAGLPLVLGAAVALSLLPATAAGARAPDPAAAEVVCVDALCLTRAHEHERAALSAPARQALRLLSALPSPPTAVREIPNPSRSEPRGPEPVHTVWLDLDDIIYFRSEPLPPERLTALMVDGAGTRDCDLVAGPSGEESAARAVVSAWLTGTLEPSRYHGDFGAEVNTLAASAWDALRALPPADQTARVNATREALAGCTGSSWQALTGGSL</sequence>
<dbReference type="Proteomes" id="UP001596157">
    <property type="component" value="Unassembled WGS sequence"/>
</dbReference>
<evidence type="ECO:0008006" key="4">
    <source>
        <dbReference type="Google" id="ProtNLM"/>
    </source>
</evidence>
<feature type="transmembrane region" description="Helical" evidence="1">
    <location>
        <begin position="231"/>
        <end position="249"/>
    </location>
</feature>
<evidence type="ECO:0000313" key="2">
    <source>
        <dbReference type="EMBL" id="MFC5288524.1"/>
    </source>
</evidence>
<evidence type="ECO:0000256" key="1">
    <source>
        <dbReference type="SAM" id="Phobius"/>
    </source>
</evidence>
<gene>
    <name evidence="2" type="ORF">ACFPM7_15795</name>
</gene>
<feature type="transmembrane region" description="Helical" evidence="1">
    <location>
        <begin position="51"/>
        <end position="72"/>
    </location>
</feature>
<keyword evidence="1" id="KW-0812">Transmembrane</keyword>
<feature type="transmembrane region" description="Helical" evidence="1">
    <location>
        <begin position="164"/>
        <end position="187"/>
    </location>
</feature>
<feature type="transmembrane region" description="Helical" evidence="1">
    <location>
        <begin position="12"/>
        <end position="31"/>
    </location>
</feature>
<accession>A0ABW0ER58</accession>
<protein>
    <recommendedName>
        <fullName evidence="4">ABC transporter permease</fullName>
    </recommendedName>
</protein>
<evidence type="ECO:0000313" key="3">
    <source>
        <dbReference type="Proteomes" id="UP001596157"/>
    </source>
</evidence>
<keyword evidence="3" id="KW-1185">Reference proteome</keyword>
<keyword evidence="1" id="KW-1133">Transmembrane helix</keyword>
<name>A0ABW0ER58_9PSEU</name>
<comment type="caution">
    <text evidence="2">The sequence shown here is derived from an EMBL/GenBank/DDBJ whole genome shotgun (WGS) entry which is preliminary data.</text>
</comment>
<keyword evidence="1" id="KW-0472">Membrane</keyword>
<dbReference type="EMBL" id="JBHSKF010000006">
    <property type="protein sequence ID" value="MFC5288524.1"/>
    <property type="molecule type" value="Genomic_DNA"/>
</dbReference>
<reference evidence="3" key="1">
    <citation type="journal article" date="2019" name="Int. J. Syst. Evol. Microbiol.">
        <title>The Global Catalogue of Microorganisms (GCM) 10K type strain sequencing project: providing services to taxonomists for standard genome sequencing and annotation.</title>
        <authorList>
            <consortium name="The Broad Institute Genomics Platform"/>
            <consortium name="The Broad Institute Genome Sequencing Center for Infectious Disease"/>
            <person name="Wu L."/>
            <person name="Ma J."/>
        </authorList>
    </citation>
    <scope>NUCLEOTIDE SEQUENCE [LARGE SCALE GENOMIC DNA]</scope>
    <source>
        <strain evidence="3">CCUG 59778</strain>
    </source>
</reference>
<proteinExistence type="predicted"/>
<organism evidence="2 3">
    <name type="scientific">Actinokineospora guangxiensis</name>
    <dbReference type="NCBI Taxonomy" id="1490288"/>
    <lineage>
        <taxon>Bacteria</taxon>
        <taxon>Bacillati</taxon>
        <taxon>Actinomycetota</taxon>
        <taxon>Actinomycetes</taxon>
        <taxon>Pseudonocardiales</taxon>
        <taxon>Pseudonocardiaceae</taxon>
        <taxon>Actinokineospora</taxon>
    </lineage>
</organism>
<feature type="transmembrane region" description="Helical" evidence="1">
    <location>
        <begin position="98"/>
        <end position="120"/>
    </location>
</feature>
<dbReference type="RefSeq" id="WP_378248369.1">
    <property type="nucleotide sequence ID" value="NZ_JBHSKF010000006.1"/>
</dbReference>
<feature type="transmembrane region" description="Helical" evidence="1">
    <location>
        <begin position="126"/>
        <end position="152"/>
    </location>
</feature>